<dbReference type="AlphaFoldDB" id="A0A2P6MMV8"/>
<protein>
    <submittedName>
        <fullName evidence="2">Uncharacterized protein</fullName>
    </submittedName>
</protein>
<dbReference type="SUPFAM" id="SSF50630">
    <property type="entry name" value="Acid proteases"/>
    <property type="match status" value="1"/>
</dbReference>
<comment type="caution">
    <text evidence="2">The sequence shown here is derived from an EMBL/GenBank/DDBJ whole genome shotgun (WGS) entry which is preliminary data.</text>
</comment>
<accession>A0A2P6MMV8</accession>
<dbReference type="InterPro" id="IPR001969">
    <property type="entry name" value="Aspartic_peptidase_AS"/>
</dbReference>
<feature type="non-terminal residue" evidence="2">
    <location>
        <position position="1"/>
    </location>
</feature>
<feature type="compositionally biased region" description="Polar residues" evidence="1">
    <location>
        <begin position="406"/>
        <end position="415"/>
    </location>
</feature>
<proteinExistence type="predicted"/>
<dbReference type="EMBL" id="MDYQ01000692">
    <property type="protein sequence ID" value="PRP73044.1"/>
    <property type="molecule type" value="Genomic_DNA"/>
</dbReference>
<keyword evidence="3" id="KW-1185">Reference proteome</keyword>
<dbReference type="Proteomes" id="UP000241769">
    <property type="component" value="Unassembled WGS sequence"/>
</dbReference>
<evidence type="ECO:0000313" key="3">
    <source>
        <dbReference type="Proteomes" id="UP000241769"/>
    </source>
</evidence>
<organism evidence="2 3">
    <name type="scientific">Planoprotostelium fungivorum</name>
    <dbReference type="NCBI Taxonomy" id="1890364"/>
    <lineage>
        <taxon>Eukaryota</taxon>
        <taxon>Amoebozoa</taxon>
        <taxon>Evosea</taxon>
        <taxon>Variosea</taxon>
        <taxon>Cavosteliida</taxon>
        <taxon>Cavosteliaceae</taxon>
        <taxon>Planoprotostelium</taxon>
    </lineage>
</organism>
<dbReference type="InParanoid" id="A0A2P6MMV8"/>
<evidence type="ECO:0000313" key="2">
    <source>
        <dbReference type="EMBL" id="PRP73044.1"/>
    </source>
</evidence>
<feature type="region of interest" description="Disordered" evidence="1">
    <location>
        <begin position="404"/>
        <end position="475"/>
    </location>
</feature>
<evidence type="ECO:0000256" key="1">
    <source>
        <dbReference type="SAM" id="MobiDB-lite"/>
    </source>
</evidence>
<feature type="non-terminal residue" evidence="2">
    <location>
        <position position="651"/>
    </location>
</feature>
<dbReference type="Gene3D" id="2.40.70.10">
    <property type="entry name" value="Acid Proteases"/>
    <property type="match status" value="1"/>
</dbReference>
<gene>
    <name evidence="2" type="ORF">PROFUN_16907</name>
</gene>
<name>A0A2P6MMV8_9EUKA</name>
<feature type="compositionally biased region" description="Basic and acidic residues" evidence="1">
    <location>
        <begin position="441"/>
        <end position="469"/>
    </location>
</feature>
<feature type="compositionally biased region" description="Basic residues" evidence="1">
    <location>
        <begin position="1"/>
        <end position="12"/>
    </location>
</feature>
<dbReference type="CDD" id="cd00303">
    <property type="entry name" value="retropepsin_like"/>
    <property type="match status" value="1"/>
</dbReference>
<sequence length="651" mass="72722">VMPRLFKRKGKKSSTPPTKVACTPQSSERSNSKHVKGESPSVPSSPTSELADKEVASPTEGEQPPSWDGQLFNMINGLQAMVDENRALMESNIDRLKTSLVNVTSLITSVLERLPPKPVTVTTTTGAGRQQQVMEPVTPMRARDRQGLDSPMPQDMRQTEKQPDKPPIVVVREVSQAPKEVTTTTEKEIALPASDLLIADQVGLGLPQWLRDMRVNYGDLTGVWKKLQKMGSPILIGNNNINNNTLRTWMHDIDYRWHAFREDNKSLMLLFIRGIESKNHALQNYTMSFTSTLPIKSWDEFLAGVWHLLYDVNAMEKAIQKLNSARQSVGQPVLAWRNELEQKAMEVSPVLATQPILARLFHGGLLDIIKSSSIDHFPVGGFTTVAAAYKWAWEAERRITQFKPLTGSNHTNANPTIAVVERPRTSTNNNRGLVHATGGREPNRNNNGRDGRDGRDHQSSYPRRDDRGQGRIPRCDAAYVQVVDRDFDPTRPRLNTMEVDGVERRSVTLEIWDLSQRQVNASLPVLIDTGADVSYVSPSVARSYAREVMPHPHPYNPIGANGKPFDRVKEMATLCFGFGDHVETFKFDILDLGGMHVVLGKNWLQVHDPDLKASNNFYPIFTEKACEGHQVDNAHAPCSLAVTMVPRACSQ</sequence>
<dbReference type="GO" id="GO:0006508">
    <property type="term" value="P:proteolysis"/>
    <property type="evidence" value="ECO:0007669"/>
    <property type="project" value="InterPro"/>
</dbReference>
<dbReference type="InterPro" id="IPR021109">
    <property type="entry name" value="Peptidase_aspartic_dom_sf"/>
</dbReference>
<feature type="region of interest" description="Disordered" evidence="1">
    <location>
        <begin position="143"/>
        <end position="163"/>
    </location>
</feature>
<feature type="region of interest" description="Disordered" evidence="1">
    <location>
        <begin position="1"/>
        <end position="69"/>
    </location>
</feature>
<dbReference type="GO" id="GO:0004190">
    <property type="term" value="F:aspartic-type endopeptidase activity"/>
    <property type="evidence" value="ECO:0007669"/>
    <property type="project" value="InterPro"/>
</dbReference>
<dbReference type="PROSITE" id="PS00141">
    <property type="entry name" value="ASP_PROTEASE"/>
    <property type="match status" value="1"/>
</dbReference>
<reference evidence="2 3" key="1">
    <citation type="journal article" date="2018" name="Genome Biol. Evol.">
        <title>Multiple Roots of Fruiting Body Formation in Amoebozoa.</title>
        <authorList>
            <person name="Hillmann F."/>
            <person name="Forbes G."/>
            <person name="Novohradska S."/>
            <person name="Ferling I."/>
            <person name="Riege K."/>
            <person name="Groth M."/>
            <person name="Westermann M."/>
            <person name="Marz M."/>
            <person name="Spaller T."/>
            <person name="Winckler T."/>
            <person name="Schaap P."/>
            <person name="Glockner G."/>
        </authorList>
    </citation>
    <scope>NUCLEOTIDE SEQUENCE [LARGE SCALE GENOMIC DNA]</scope>
    <source>
        <strain evidence="2 3">Jena</strain>
    </source>
</reference>
<feature type="compositionally biased region" description="Polar residues" evidence="1">
    <location>
        <begin position="13"/>
        <end position="29"/>
    </location>
</feature>
<feature type="compositionally biased region" description="Low complexity" evidence="1">
    <location>
        <begin position="39"/>
        <end position="48"/>
    </location>
</feature>